<dbReference type="InterPro" id="IPR020846">
    <property type="entry name" value="MFS_dom"/>
</dbReference>
<feature type="transmembrane region" description="Helical" evidence="6">
    <location>
        <begin position="73"/>
        <end position="93"/>
    </location>
</feature>
<dbReference type="InterPro" id="IPR011701">
    <property type="entry name" value="MFS"/>
</dbReference>
<dbReference type="InterPro" id="IPR036259">
    <property type="entry name" value="MFS_trans_sf"/>
</dbReference>
<dbReference type="RefSeq" id="WP_025205977.1">
    <property type="nucleotide sequence ID" value="NZ_CP007033.1"/>
</dbReference>
<dbReference type="SUPFAM" id="SSF103473">
    <property type="entry name" value="MFS general substrate transporter"/>
    <property type="match status" value="1"/>
</dbReference>
<dbReference type="PANTHER" id="PTHR23527:SF1">
    <property type="entry name" value="BLL3282 PROTEIN"/>
    <property type="match status" value="1"/>
</dbReference>
<evidence type="ECO:0000256" key="4">
    <source>
        <dbReference type="ARBA" id="ARBA00022989"/>
    </source>
</evidence>
<reference evidence="8 9" key="1">
    <citation type="journal article" date="2013" name="Stand. Genomic Sci.">
        <title>Complete genome sequence of Dehalobacter restrictus PER-K23(T.).</title>
        <authorList>
            <person name="Kruse T."/>
            <person name="Maillard J."/>
            <person name="Goodwin L."/>
            <person name="Woyke T."/>
            <person name="Teshima H."/>
            <person name="Bruce D."/>
            <person name="Detter C."/>
            <person name="Tapia R."/>
            <person name="Han C."/>
            <person name="Huntemann M."/>
            <person name="Wei C.L."/>
            <person name="Han J."/>
            <person name="Chen A."/>
            <person name="Kyrpides N."/>
            <person name="Szeto E."/>
            <person name="Markowitz V."/>
            <person name="Ivanova N."/>
            <person name="Pagani I."/>
            <person name="Pati A."/>
            <person name="Pitluck S."/>
            <person name="Nolan M."/>
            <person name="Holliger C."/>
            <person name="Smidt H."/>
        </authorList>
    </citation>
    <scope>NUCLEOTIDE SEQUENCE [LARGE SCALE GENOMIC DNA]</scope>
    <source>
        <strain evidence="9">DSM 9455</strain>
    </source>
</reference>
<feature type="transmembrane region" description="Helical" evidence="6">
    <location>
        <begin position="372"/>
        <end position="393"/>
    </location>
</feature>
<feature type="transmembrane region" description="Helical" evidence="6">
    <location>
        <begin position="12"/>
        <end position="30"/>
    </location>
</feature>
<evidence type="ECO:0000256" key="1">
    <source>
        <dbReference type="ARBA" id="ARBA00004651"/>
    </source>
</evidence>
<feature type="transmembrane region" description="Helical" evidence="6">
    <location>
        <begin position="280"/>
        <end position="298"/>
    </location>
</feature>
<keyword evidence="9" id="KW-1185">Reference proteome</keyword>
<comment type="subcellular location">
    <subcellularLocation>
        <location evidence="1">Cell membrane</location>
        <topology evidence="1">Multi-pass membrane protein</topology>
    </subcellularLocation>
</comment>
<evidence type="ECO:0000313" key="9">
    <source>
        <dbReference type="Proteomes" id="UP000018934"/>
    </source>
</evidence>
<feature type="transmembrane region" description="Helical" evidence="6">
    <location>
        <begin position="42"/>
        <end position="61"/>
    </location>
</feature>
<evidence type="ECO:0000256" key="3">
    <source>
        <dbReference type="ARBA" id="ARBA00022692"/>
    </source>
</evidence>
<evidence type="ECO:0000256" key="6">
    <source>
        <dbReference type="SAM" id="Phobius"/>
    </source>
</evidence>
<name>A0ABN4BY52_DEHRP</name>
<dbReference type="Gene3D" id="1.20.1250.20">
    <property type="entry name" value="MFS general substrate transporter like domains"/>
    <property type="match status" value="1"/>
</dbReference>
<accession>A0ABN4BY52</accession>
<feature type="transmembrane region" description="Helical" evidence="6">
    <location>
        <begin position="105"/>
        <end position="124"/>
    </location>
</feature>
<dbReference type="InterPro" id="IPR052952">
    <property type="entry name" value="MFS-Transporter"/>
</dbReference>
<evidence type="ECO:0000256" key="2">
    <source>
        <dbReference type="ARBA" id="ARBA00022448"/>
    </source>
</evidence>
<feature type="domain" description="Major facilitator superfamily (MFS) profile" evidence="7">
    <location>
        <begin position="11"/>
        <end position="395"/>
    </location>
</feature>
<feature type="transmembrane region" description="Helical" evidence="6">
    <location>
        <begin position="136"/>
        <end position="154"/>
    </location>
</feature>
<keyword evidence="3 6" id="KW-0812">Transmembrane</keyword>
<keyword evidence="2" id="KW-0813">Transport</keyword>
<dbReference type="PANTHER" id="PTHR23527">
    <property type="entry name" value="BLL3282 PROTEIN"/>
    <property type="match status" value="1"/>
</dbReference>
<gene>
    <name evidence="8" type="ORF">DEHRE_10635</name>
</gene>
<evidence type="ECO:0000259" key="7">
    <source>
        <dbReference type="PROSITE" id="PS50850"/>
    </source>
</evidence>
<dbReference type="Proteomes" id="UP000018934">
    <property type="component" value="Chromosome"/>
</dbReference>
<feature type="transmembrane region" description="Helical" evidence="6">
    <location>
        <begin position="166"/>
        <end position="186"/>
    </location>
</feature>
<feature type="transmembrane region" description="Helical" evidence="6">
    <location>
        <begin position="213"/>
        <end position="236"/>
    </location>
</feature>
<feature type="transmembrane region" description="Helical" evidence="6">
    <location>
        <begin position="341"/>
        <end position="360"/>
    </location>
</feature>
<sequence length="398" mass="42555">MEQNKGSVKWFMLLLMLLAFVATFVTRFIWSPMQSEMMKVFGIDAAVAGTIFSIFFTGYIITQIPAGVLADKFGVKFIMSISLLVGGLSSYAMTMVSTPAQAMGLRIILGLGAGTIYACCARVISNYFTMEKRSMAFGIILAGPNAGYFIASLFGPKILHAYGWQAGFKFAAIFSIIVAVLIFLFVKGDKPEKATQTLGDVLRGFKVLFTNKGVLLISLSGFGLMWFQLALYNWAFGYARSLGFAQNIGTVGILIAIGGIISSLLSGTAVDKFKIDRRKFLIFGYFITGVMIFIFGAQTQLTGLLISSFVLGFISFTTNSHLSALIVDYAGSKMAATATGVSNFVFQFASQISPVVIGAMLVSTKGVFSTPIWAVMAAGPFLGVICAALAGGAKKAAE</sequence>
<feature type="transmembrane region" description="Helical" evidence="6">
    <location>
        <begin position="248"/>
        <end position="268"/>
    </location>
</feature>
<dbReference type="EMBL" id="CP007033">
    <property type="protein sequence ID" value="AHF10471.1"/>
    <property type="molecule type" value="Genomic_DNA"/>
</dbReference>
<feature type="transmembrane region" description="Helical" evidence="6">
    <location>
        <begin position="304"/>
        <end position="329"/>
    </location>
</feature>
<dbReference type="Pfam" id="PF07690">
    <property type="entry name" value="MFS_1"/>
    <property type="match status" value="1"/>
</dbReference>
<proteinExistence type="predicted"/>
<protein>
    <submittedName>
        <fullName evidence="8">Sugar phosphate permease</fullName>
    </submittedName>
</protein>
<evidence type="ECO:0000256" key="5">
    <source>
        <dbReference type="ARBA" id="ARBA00023136"/>
    </source>
</evidence>
<evidence type="ECO:0000313" key="8">
    <source>
        <dbReference type="EMBL" id="AHF10471.1"/>
    </source>
</evidence>
<organism evidence="8 9">
    <name type="scientific">Dehalobacter restrictus (strain DSM 9455 / PER-K23)</name>
    <dbReference type="NCBI Taxonomy" id="871738"/>
    <lineage>
        <taxon>Bacteria</taxon>
        <taxon>Bacillati</taxon>
        <taxon>Bacillota</taxon>
        <taxon>Clostridia</taxon>
        <taxon>Eubacteriales</taxon>
        <taxon>Desulfitobacteriaceae</taxon>
        <taxon>Dehalobacter</taxon>
    </lineage>
</organism>
<dbReference type="PROSITE" id="PS50850">
    <property type="entry name" value="MFS"/>
    <property type="match status" value="1"/>
</dbReference>
<keyword evidence="5 6" id="KW-0472">Membrane</keyword>
<keyword evidence="4 6" id="KW-1133">Transmembrane helix</keyword>